<dbReference type="InterPro" id="IPR027417">
    <property type="entry name" value="P-loop_NTPase"/>
</dbReference>
<name>A0AAD5PCM8_9FUNG</name>
<sequence>MVNSPNPVPILVLMGTAGCGKTSVAEQIQQLLRCEYIEGDALHPQANVDKMSKGEPLNDDDRWPWLRVIRDTLEEKAKALYPKDPTKSERAIVLTCSSLRKVYRDIMREVSTEYASITFVYLKGSKELLQERIGARKNHFMGAKMLESQLNTLEVPDEAQEQVIVADIRKDPATLAKWIVDEAHQRKIVSFYV</sequence>
<proteinExistence type="inferred from homology"/>
<keyword evidence="5 9" id="KW-0547">Nucleotide-binding</keyword>
<evidence type="ECO:0000256" key="6">
    <source>
        <dbReference type="ARBA" id="ARBA00022777"/>
    </source>
</evidence>
<dbReference type="FunFam" id="3.40.50.300:FF:000522">
    <property type="entry name" value="Gluconokinase"/>
    <property type="match status" value="1"/>
</dbReference>
<dbReference type="GO" id="GO:0005737">
    <property type="term" value="C:cytoplasm"/>
    <property type="evidence" value="ECO:0007669"/>
    <property type="project" value="TreeGrafter"/>
</dbReference>
<protein>
    <recommendedName>
        <fullName evidence="3 9">Gluconokinase</fullName>
        <ecNumber evidence="3 9">2.7.1.12</ecNumber>
    </recommendedName>
</protein>
<dbReference type="GO" id="GO:0046316">
    <property type="term" value="F:gluconokinase activity"/>
    <property type="evidence" value="ECO:0007669"/>
    <property type="project" value="UniProtKB-EC"/>
</dbReference>
<evidence type="ECO:0000256" key="1">
    <source>
        <dbReference type="ARBA" id="ARBA00004875"/>
    </source>
</evidence>
<dbReference type="Proteomes" id="UP001209540">
    <property type="component" value="Unassembled WGS sequence"/>
</dbReference>
<evidence type="ECO:0000256" key="8">
    <source>
        <dbReference type="ARBA" id="ARBA00048090"/>
    </source>
</evidence>
<organism evidence="10 11">
    <name type="scientific">Phascolomyces articulosus</name>
    <dbReference type="NCBI Taxonomy" id="60185"/>
    <lineage>
        <taxon>Eukaryota</taxon>
        <taxon>Fungi</taxon>
        <taxon>Fungi incertae sedis</taxon>
        <taxon>Mucoromycota</taxon>
        <taxon>Mucoromycotina</taxon>
        <taxon>Mucoromycetes</taxon>
        <taxon>Mucorales</taxon>
        <taxon>Lichtheimiaceae</taxon>
        <taxon>Phascolomyces</taxon>
    </lineage>
</organism>
<comment type="catalytic activity">
    <reaction evidence="8 9">
        <text>D-gluconate + ATP = 6-phospho-D-gluconate + ADP + H(+)</text>
        <dbReference type="Rhea" id="RHEA:19433"/>
        <dbReference type="ChEBI" id="CHEBI:15378"/>
        <dbReference type="ChEBI" id="CHEBI:18391"/>
        <dbReference type="ChEBI" id="CHEBI:30616"/>
        <dbReference type="ChEBI" id="CHEBI:58759"/>
        <dbReference type="ChEBI" id="CHEBI:456216"/>
        <dbReference type="EC" id="2.7.1.12"/>
    </reaction>
</comment>
<dbReference type="Gene3D" id="3.40.50.300">
    <property type="entry name" value="P-loop containing nucleotide triphosphate hydrolases"/>
    <property type="match status" value="1"/>
</dbReference>
<dbReference type="InterPro" id="IPR006001">
    <property type="entry name" value="Therm_gnt_kin"/>
</dbReference>
<keyword evidence="11" id="KW-1185">Reference proteome</keyword>
<evidence type="ECO:0000313" key="11">
    <source>
        <dbReference type="Proteomes" id="UP001209540"/>
    </source>
</evidence>
<dbReference type="EMBL" id="JAIXMP010000017">
    <property type="protein sequence ID" value="KAI9259621.1"/>
    <property type="molecule type" value="Genomic_DNA"/>
</dbReference>
<evidence type="ECO:0000256" key="9">
    <source>
        <dbReference type="RuleBase" id="RU363066"/>
    </source>
</evidence>
<keyword evidence="6 9" id="KW-0418">Kinase</keyword>
<dbReference type="GO" id="GO:0005524">
    <property type="term" value="F:ATP binding"/>
    <property type="evidence" value="ECO:0007669"/>
    <property type="project" value="UniProtKB-KW"/>
</dbReference>
<evidence type="ECO:0000256" key="5">
    <source>
        <dbReference type="ARBA" id="ARBA00022741"/>
    </source>
</evidence>
<dbReference type="CDD" id="cd02021">
    <property type="entry name" value="GntK"/>
    <property type="match status" value="1"/>
</dbReference>
<keyword evidence="4 9" id="KW-0808">Transferase</keyword>
<dbReference type="SUPFAM" id="SSF52540">
    <property type="entry name" value="P-loop containing nucleoside triphosphate hydrolases"/>
    <property type="match status" value="1"/>
</dbReference>
<evidence type="ECO:0000256" key="7">
    <source>
        <dbReference type="ARBA" id="ARBA00022840"/>
    </source>
</evidence>
<keyword evidence="7 9" id="KW-0067">ATP-binding</keyword>
<dbReference type="PANTHER" id="PTHR43442">
    <property type="entry name" value="GLUCONOKINASE-RELATED"/>
    <property type="match status" value="1"/>
</dbReference>
<evidence type="ECO:0000256" key="3">
    <source>
        <dbReference type="ARBA" id="ARBA00012054"/>
    </source>
</evidence>
<comment type="caution">
    <text evidence="10">The sequence shown here is derived from an EMBL/GenBank/DDBJ whole genome shotgun (WGS) entry which is preliminary data.</text>
</comment>
<dbReference type="GO" id="GO:0005975">
    <property type="term" value="P:carbohydrate metabolic process"/>
    <property type="evidence" value="ECO:0007669"/>
    <property type="project" value="InterPro"/>
</dbReference>
<dbReference type="EC" id="2.7.1.12" evidence="3 9"/>
<reference evidence="10" key="2">
    <citation type="submission" date="2023-02" db="EMBL/GenBank/DDBJ databases">
        <authorList>
            <consortium name="DOE Joint Genome Institute"/>
            <person name="Mondo S.J."/>
            <person name="Chang Y."/>
            <person name="Wang Y."/>
            <person name="Ahrendt S."/>
            <person name="Andreopoulos W."/>
            <person name="Barry K."/>
            <person name="Beard J."/>
            <person name="Benny G.L."/>
            <person name="Blankenship S."/>
            <person name="Bonito G."/>
            <person name="Cuomo C."/>
            <person name="Desiro A."/>
            <person name="Gervers K.A."/>
            <person name="Hundley H."/>
            <person name="Kuo A."/>
            <person name="LaButti K."/>
            <person name="Lang B.F."/>
            <person name="Lipzen A."/>
            <person name="O'Donnell K."/>
            <person name="Pangilinan J."/>
            <person name="Reynolds N."/>
            <person name="Sandor L."/>
            <person name="Smith M.W."/>
            <person name="Tsang A."/>
            <person name="Grigoriev I.V."/>
            <person name="Stajich J.E."/>
            <person name="Spatafora J.W."/>
        </authorList>
    </citation>
    <scope>NUCLEOTIDE SEQUENCE</scope>
    <source>
        <strain evidence="10">RSA 2281</strain>
    </source>
</reference>
<dbReference type="NCBIfam" id="TIGR01313">
    <property type="entry name" value="therm_gnt_kin"/>
    <property type="match status" value="1"/>
</dbReference>
<dbReference type="PANTHER" id="PTHR43442:SF3">
    <property type="entry name" value="GLUCONOKINASE-RELATED"/>
    <property type="match status" value="1"/>
</dbReference>
<accession>A0AAD5PCM8</accession>
<reference evidence="10" key="1">
    <citation type="journal article" date="2022" name="IScience">
        <title>Evolution of zygomycete secretomes and the origins of terrestrial fungal ecologies.</title>
        <authorList>
            <person name="Chang Y."/>
            <person name="Wang Y."/>
            <person name="Mondo S."/>
            <person name="Ahrendt S."/>
            <person name="Andreopoulos W."/>
            <person name="Barry K."/>
            <person name="Beard J."/>
            <person name="Benny G.L."/>
            <person name="Blankenship S."/>
            <person name="Bonito G."/>
            <person name="Cuomo C."/>
            <person name="Desiro A."/>
            <person name="Gervers K.A."/>
            <person name="Hundley H."/>
            <person name="Kuo A."/>
            <person name="LaButti K."/>
            <person name="Lang B.F."/>
            <person name="Lipzen A."/>
            <person name="O'Donnell K."/>
            <person name="Pangilinan J."/>
            <person name="Reynolds N."/>
            <person name="Sandor L."/>
            <person name="Smith M.E."/>
            <person name="Tsang A."/>
            <person name="Grigoriev I.V."/>
            <person name="Stajich J.E."/>
            <person name="Spatafora J.W."/>
        </authorList>
    </citation>
    <scope>NUCLEOTIDE SEQUENCE</scope>
    <source>
        <strain evidence="10">RSA 2281</strain>
    </source>
</reference>
<evidence type="ECO:0000256" key="2">
    <source>
        <dbReference type="ARBA" id="ARBA00008420"/>
    </source>
</evidence>
<dbReference type="AlphaFoldDB" id="A0AAD5PCM8"/>
<dbReference type="Pfam" id="PF13671">
    <property type="entry name" value="AAA_33"/>
    <property type="match status" value="1"/>
</dbReference>
<comment type="similarity">
    <text evidence="2 9">Belongs to the gluconokinase GntK/GntV family.</text>
</comment>
<gene>
    <name evidence="10" type="ORF">BDA99DRAFT_561043</name>
</gene>
<evidence type="ECO:0000256" key="4">
    <source>
        <dbReference type="ARBA" id="ARBA00022679"/>
    </source>
</evidence>
<evidence type="ECO:0000313" key="10">
    <source>
        <dbReference type="EMBL" id="KAI9259621.1"/>
    </source>
</evidence>
<comment type="pathway">
    <text evidence="1 9">Carbohydrate acid metabolism; D-gluconate degradation.</text>
</comment>